<sequence>MLLPTTYLRRKFRTLFMSDVPPSSTLARLDRSWDIKKTVRRVQRHRWTAYDLQYLLDFTIACFVFFIVTEPGLLVKLVIAALFALALLIPITSQFFFPFVPIGTWLILFYSCRFIPADWRPSISVSVLPSLETILYGGNLSNVLAAHNSAFLDILAWIPYGLIHFGAPFVCSAIIFLFAAPGTLPVFARSFGYMNLIGVSIQLLFPTSPPWYENMYGLAPATYDIRGSPGGLARVDKILGLDLYTTGFTASPMVFGAFPSLHSGCAVIEVLFMAHVFPRLTPYLLGYILWIWWSTMYLTHHYFIDLIGGAILSATVFYIAARNFLPAVQMDKASRWSYDYIEMGVRPAAKARLTKEFDAEDEEWGISSSVESGNASPTSPTETQLSEWEIETLADDEFKAPVENNTNNKLQIPKYNEKYSEKV</sequence>
<evidence type="ECO:0000313" key="2">
    <source>
        <dbReference type="Proteomes" id="UP001433508"/>
    </source>
</evidence>
<protein>
    <submittedName>
        <fullName evidence="1">Uncharacterized protein</fullName>
    </submittedName>
</protein>
<dbReference type="EMBL" id="MU971341">
    <property type="protein sequence ID" value="KAK9240234.1"/>
    <property type="molecule type" value="Genomic_DNA"/>
</dbReference>
<comment type="caution">
    <text evidence="1">The sequence shown here is derived from an EMBL/GenBank/DDBJ whole genome shotgun (WGS) entry which is preliminary data.</text>
</comment>
<proteinExistence type="predicted"/>
<dbReference type="Proteomes" id="UP001433508">
    <property type="component" value="Unassembled WGS sequence"/>
</dbReference>
<gene>
    <name evidence="1" type="ORF">V1525DRAFT_396349</name>
</gene>
<accession>A0ACC3T8Y5</accession>
<keyword evidence="2" id="KW-1185">Reference proteome</keyword>
<reference evidence="2" key="1">
    <citation type="journal article" date="2024" name="Front. Bioeng. Biotechnol.">
        <title>Genome-scale model development and genomic sequencing of the oleaginous clade Lipomyces.</title>
        <authorList>
            <person name="Czajka J.J."/>
            <person name="Han Y."/>
            <person name="Kim J."/>
            <person name="Mondo S.J."/>
            <person name="Hofstad B.A."/>
            <person name="Robles A."/>
            <person name="Haridas S."/>
            <person name="Riley R."/>
            <person name="LaButti K."/>
            <person name="Pangilinan J."/>
            <person name="Andreopoulos W."/>
            <person name="Lipzen A."/>
            <person name="Yan J."/>
            <person name="Wang M."/>
            <person name="Ng V."/>
            <person name="Grigoriev I.V."/>
            <person name="Spatafora J.W."/>
            <person name="Magnuson J.K."/>
            <person name="Baker S.E."/>
            <person name="Pomraning K.R."/>
        </authorList>
    </citation>
    <scope>NUCLEOTIDE SEQUENCE [LARGE SCALE GENOMIC DNA]</scope>
    <source>
        <strain evidence="2">CBS 7786</strain>
    </source>
</reference>
<organism evidence="1 2">
    <name type="scientific">Lipomyces kononenkoae</name>
    <name type="common">Yeast</name>
    <dbReference type="NCBI Taxonomy" id="34357"/>
    <lineage>
        <taxon>Eukaryota</taxon>
        <taxon>Fungi</taxon>
        <taxon>Dikarya</taxon>
        <taxon>Ascomycota</taxon>
        <taxon>Saccharomycotina</taxon>
        <taxon>Lipomycetes</taxon>
        <taxon>Lipomycetales</taxon>
        <taxon>Lipomycetaceae</taxon>
        <taxon>Lipomyces</taxon>
    </lineage>
</organism>
<name>A0ACC3T8Y5_LIPKO</name>
<evidence type="ECO:0000313" key="1">
    <source>
        <dbReference type="EMBL" id="KAK9240234.1"/>
    </source>
</evidence>